<comment type="subcellular location">
    <subcellularLocation>
        <location evidence="1">Cell outer membrane</location>
    </subcellularLocation>
</comment>
<keyword evidence="5" id="KW-0998">Cell outer membrane</keyword>
<evidence type="ECO:0000256" key="2">
    <source>
        <dbReference type="ARBA" id="ARBA00006275"/>
    </source>
</evidence>
<feature type="domain" description="RagB/SusD" evidence="6">
    <location>
        <begin position="292"/>
        <end position="569"/>
    </location>
</feature>
<evidence type="ECO:0000256" key="5">
    <source>
        <dbReference type="ARBA" id="ARBA00023237"/>
    </source>
</evidence>
<evidence type="ECO:0000256" key="4">
    <source>
        <dbReference type="ARBA" id="ARBA00023136"/>
    </source>
</evidence>
<dbReference type="InterPro" id="IPR011990">
    <property type="entry name" value="TPR-like_helical_dom_sf"/>
</dbReference>
<dbReference type="Pfam" id="PF14322">
    <property type="entry name" value="SusD-like_3"/>
    <property type="match status" value="1"/>
</dbReference>
<name>A0ABS8GMX9_9FLAO</name>
<protein>
    <submittedName>
        <fullName evidence="8">RagB/SusD family nutrient uptake outer membrane protein</fullName>
    </submittedName>
</protein>
<comment type="similarity">
    <text evidence="2">Belongs to the SusD family.</text>
</comment>
<evidence type="ECO:0000256" key="3">
    <source>
        <dbReference type="ARBA" id="ARBA00022729"/>
    </source>
</evidence>
<dbReference type="Gene3D" id="1.25.40.390">
    <property type="match status" value="1"/>
</dbReference>
<organism evidence="8 9">
    <name type="scientific">Leeuwenhoekiella parthenopeia</name>
    <dbReference type="NCBI Taxonomy" id="2890320"/>
    <lineage>
        <taxon>Bacteria</taxon>
        <taxon>Pseudomonadati</taxon>
        <taxon>Bacteroidota</taxon>
        <taxon>Flavobacteriia</taxon>
        <taxon>Flavobacteriales</taxon>
        <taxon>Flavobacteriaceae</taxon>
        <taxon>Leeuwenhoekiella</taxon>
    </lineage>
</organism>
<evidence type="ECO:0000256" key="1">
    <source>
        <dbReference type="ARBA" id="ARBA00004442"/>
    </source>
</evidence>
<dbReference type="PROSITE" id="PS51257">
    <property type="entry name" value="PROKAR_LIPOPROTEIN"/>
    <property type="match status" value="1"/>
</dbReference>
<comment type="caution">
    <text evidence="8">The sequence shown here is derived from an EMBL/GenBank/DDBJ whole genome shotgun (WGS) entry which is preliminary data.</text>
</comment>
<keyword evidence="3" id="KW-0732">Signal</keyword>
<dbReference type="InterPro" id="IPR012944">
    <property type="entry name" value="SusD_RagB_dom"/>
</dbReference>
<sequence>MMKINILSAGLLCFLGIFLIGCDEFLAENPDNRLVEDEVVATPEIAEGWLLVAYDRLPTSYNFNIDVVSDDAATNNVGSNLNAMNQGGWNSALNPIAIWNQVYEVNLYLNTFLENEDRVQWFPDPTMNSNFSNRIVAEARGLRAYWNFQLLQAHAGIGTNGELLGFPIVDGVLDPQDNLEIPRSTFVECYNYILADCNAALEEGGLPDKWTDSGVIDVDRVYGARNENRINGLAVKLIRSKLALYAASPAYSNSNATTWDEAAQYAAEAIEDYGGLNLSPQDVDFYLRNNSNEVIWASTNATNQRGMEGANYPPSLFGNGSTNPSQNFVDTFPMRNGEPINMSSSYNPNNPYANRDPRLAKYVIYDGLNFDGKIINTRLNADGASNPNVDALAFNQNSTITGYYLRKFMNEDVNLPGNGQPQGASHFYTYARFTELLLNFAEAANEAGGPDFEINGITPRQVINAIRLRGGITSTDYVDSITNTAAMRTLIHNERRIELSFEGNRFWDIRRWSKTDLIDENVRGLRISPDATSFEVFEASVRDYMPFQIYGPIPLAETQKYSIIQNQGY</sequence>
<keyword evidence="9" id="KW-1185">Reference proteome</keyword>
<evidence type="ECO:0000313" key="8">
    <source>
        <dbReference type="EMBL" id="MCC4211269.1"/>
    </source>
</evidence>
<dbReference type="Pfam" id="PF07980">
    <property type="entry name" value="SusD_RagB"/>
    <property type="match status" value="1"/>
</dbReference>
<dbReference type="EMBL" id="JAJGMW010000001">
    <property type="protein sequence ID" value="MCC4211269.1"/>
    <property type="molecule type" value="Genomic_DNA"/>
</dbReference>
<feature type="domain" description="SusD-like N-terminal" evidence="7">
    <location>
        <begin position="24"/>
        <end position="210"/>
    </location>
</feature>
<gene>
    <name evidence="8" type="ORF">LLW17_00940</name>
</gene>
<evidence type="ECO:0000259" key="6">
    <source>
        <dbReference type="Pfam" id="PF07980"/>
    </source>
</evidence>
<dbReference type="RefSeq" id="WP_228228393.1">
    <property type="nucleotide sequence ID" value="NZ_JAJGMW010000001.1"/>
</dbReference>
<accession>A0ABS8GMX9</accession>
<dbReference type="Proteomes" id="UP001197770">
    <property type="component" value="Unassembled WGS sequence"/>
</dbReference>
<dbReference type="SUPFAM" id="SSF48452">
    <property type="entry name" value="TPR-like"/>
    <property type="match status" value="1"/>
</dbReference>
<dbReference type="InterPro" id="IPR033985">
    <property type="entry name" value="SusD-like_N"/>
</dbReference>
<evidence type="ECO:0000259" key="7">
    <source>
        <dbReference type="Pfam" id="PF14322"/>
    </source>
</evidence>
<proteinExistence type="inferred from homology"/>
<evidence type="ECO:0000313" key="9">
    <source>
        <dbReference type="Proteomes" id="UP001197770"/>
    </source>
</evidence>
<reference evidence="8 9" key="1">
    <citation type="submission" date="2021-11" db="EMBL/GenBank/DDBJ databases">
        <title>Seasonal and diel survey of microbial diversity of the Tyrrhenian coast.</title>
        <authorList>
            <person name="Gattoni G."/>
            <person name="Corral P."/>
        </authorList>
    </citation>
    <scope>NUCLEOTIDE SEQUENCE [LARGE SCALE GENOMIC DNA]</scope>
    <source>
        <strain evidence="8 9">Mr9</strain>
    </source>
</reference>
<keyword evidence="4" id="KW-0472">Membrane</keyword>